<comment type="subcellular location">
    <subcellularLocation>
        <location evidence="8">Endomembrane system</location>
        <topology evidence="8">Single-pass type IV membrane protein</topology>
    </subcellularLocation>
    <subcellularLocation>
        <location evidence="1">Golgi apparatus membrane</location>
    </subcellularLocation>
</comment>
<proteinExistence type="predicted"/>
<dbReference type="SUPFAM" id="SSF58038">
    <property type="entry name" value="SNARE fusion complex"/>
    <property type="match status" value="1"/>
</dbReference>
<dbReference type="InterPro" id="IPR039899">
    <property type="entry name" value="BET1_SNARE"/>
</dbReference>
<dbReference type="Gene3D" id="1.20.5.110">
    <property type="match status" value="1"/>
</dbReference>
<evidence type="ECO:0000256" key="4">
    <source>
        <dbReference type="ARBA" id="ARBA00022927"/>
    </source>
</evidence>
<feature type="region of interest" description="Disordered" evidence="9">
    <location>
        <begin position="1"/>
        <end position="48"/>
    </location>
</feature>
<evidence type="ECO:0000256" key="8">
    <source>
        <dbReference type="ARBA" id="ARBA00046280"/>
    </source>
</evidence>
<dbReference type="GO" id="GO:0000139">
    <property type="term" value="C:Golgi membrane"/>
    <property type="evidence" value="ECO:0007669"/>
    <property type="project" value="UniProtKB-SubCell"/>
</dbReference>
<keyword evidence="4" id="KW-0653">Protein transport</keyword>
<evidence type="ECO:0000256" key="2">
    <source>
        <dbReference type="ARBA" id="ARBA00022448"/>
    </source>
</evidence>
<reference evidence="12 13" key="1">
    <citation type="journal article" date="2023" name="Elife">
        <title>Identification of key yeast species and microbe-microbe interactions impacting larval growth of Drosophila in the wild.</title>
        <authorList>
            <person name="Mure A."/>
            <person name="Sugiura Y."/>
            <person name="Maeda R."/>
            <person name="Honda K."/>
            <person name="Sakurai N."/>
            <person name="Takahashi Y."/>
            <person name="Watada M."/>
            <person name="Katoh T."/>
            <person name="Gotoh A."/>
            <person name="Gotoh Y."/>
            <person name="Taniguchi I."/>
            <person name="Nakamura K."/>
            <person name="Hayashi T."/>
            <person name="Katayama T."/>
            <person name="Uemura T."/>
            <person name="Hattori Y."/>
        </authorList>
    </citation>
    <scope>NUCLEOTIDE SEQUENCE [LARGE SCALE GENOMIC DNA]</scope>
    <source>
        <strain evidence="12 13">PK-24</strain>
    </source>
</reference>
<gene>
    <name evidence="12" type="ORF">DAPK24_046710</name>
</gene>
<dbReference type="Proteomes" id="UP001378960">
    <property type="component" value="Unassembled WGS sequence"/>
</dbReference>
<feature type="domain" description="T-SNARE coiled-coil homology" evidence="11">
    <location>
        <begin position="63"/>
        <end position="125"/>
    </location>
</feature>
<dbReference type="GO" id="GO:0015031">
    <property type="term" value="P:protein transport"/>
    <property type="evidence" value="ECO:0007669"/>
    <property type="project" value="UniProtKB-KW"/>
</dbReference>
<dbReference type="PROSITE" id="PS50192">
    <property type="entry name" value="T_SNARE"/>
    <property type="match status" value="1"/>
</dbReference>
<keyword evidence="6" id="KW-0333">Golgi apparatus</keyword>
<keyword evidence="13" id="KW-1185">Reference proteome</keyword>
<feature type="compositionally biased region" description="Polar residues" evidence="9">
    <location>
        <begin position="17"/>
        <end position="43"/>
    </location>
</feature>
<evidence type="ECO:0000256" key="1">
    <source>
        <dbReference type="ARBA" id="ARBA00004394"/>
    </source>
</evidence>
<evidence type="ECO:0000256" key="5">
    <source>
        <dbReference type="ARBA" id="ARBA00022989"/>
    </source>
</evidence>
<keyword evidence="3 10" id="KW-0812">Transmembrane</keyword>
<dbReference type="CDD" id="cd15853">
    <property type="entry name" value="SNARE_Bet1"/>
    <property type="match status" value="1"/>
</dbReference>
<name>A0AAV5RBB1_PICKL</name>
<evidence type="ECO:0000256" key="10">
    <source>
        <dbReference type="SAM" id="Phobius"/>
    </source>
</evidence>
<evidence type="ECO:0000256" key="6">
    <source>
        <dbReference type="ARBA" id="ARBA00023034"/>
    </source>
</evidence>
<evidence type="ECO:0000313" key="13">
    <source>
        <dbReference type="Proteomes" id="UP001378960"/>
    </source>
</evidence>
<dbReference type="InterPro" id="IPR000727">
    <property type="entry name" value="T_SNARE_dom"/>
</dbReference>
<evidence type="ECO:0000256" key="9">
    <source>
        <dbReference type="SAM" id="MobiDB-lite"/>
    </source>
</evidence>
<keyword evidence="2" id="KW-0813">Transport</keyword>
<evidence type="ECO:0000259" key="11">
    <source>
        <dbReference type="PROSITE" id="PS50192"/>
    </source>
</evidence>
<comment type="caution">
    <text evidence="12">The sequence shown here is derived from an EMBL/GenBank/DDBJ whole genome shotgun (WGS) entry which is preliminary data.</text>
</comment>
<evidence type="ECO:0000313" key="12">
    <source>
        <dbReference type="EMBL" id="GMM48073.1"/>
    </source>
</evidence>
<dbReference type="PANTHER" id="PTHR12791">
    <property type="entry name" value="GOLGI SNARE BET1-RELATED"/>
    <property type="match status" value="1"/>
</dbReference>
<feature type="transmembrane region" description="Helical" evidence="10">
    <location>
        <begin position="131"/>
        <end position="152"/>
    </location>
</feature>
<dbReference type="EMBL" id="BTGB01000009">
    <property type="protein sequence ID" value="GMM48073.1"/>
    <property type="molecule type" value="Genomic_DNA"/>
</dbReference>
<evidence type="ECO:0000256" key="3">
    <source>
        <dbReference type="ARBA" id="ARBA00022692"/>
    </source>
</evidence>
<organism evidence="12 13">
    <name type="scientific">Pichia kluyveri</name>
    <name type="common">Yeast</name>
    <dbReference type="NCBI Taxonomy" id="36015"/>
    <lineage>
        <taxon>Eukaryota</taxon>
        <taxon>Fungi</taxon>
        <taxon>Dikarya</taxon>
        <taxon>Ascomycota</taxon>
        <taxon>Saccharomycotina</taxon>
        <taxon>Pichiomycetes</taxon>
        <taxon>Pichiales</taxon>
        <taxon>Pichiaceae</taxon>
        <taxon>Pichia</taxon>
    </lineage>
</organism>
<sequence length="153" mass="17478">MSTSRYSAKAHQRDRQTLFTSEDLQRSASGSPIPNYTNNSIPISNPYERSRLPNFSTKAAEMAMLESQSDDTMNEMKYKLGALKDLSIAMGDQINKSKNTLGDLAEDMGMSSERISDNMNRMRRFVEQGGVGWKVWAGFTVIILWFFVWVWLF</sequence>
<keyword evidence="5 10" id="KW-1133">Transmembrane helix</keyword>
<keyword evidence="7 10" id="KW-0472">Membrane</keyword>
<accession>A0AAV5RBB1</accession>
<dbReference type="AlphaFoldDB" id="A0AAV5RBB1"/>
<evidence type="ECO:0000256" key="7">
    <source>
        <dbReference type="ARBA" id="ARBA00023136"/>
    </source>
</evidence>
<protein>
    <submittedName>
        <fullName evidence="12">Bet1 protein</fullName>
    </submittedName>
</protein>